<organism evidence="1">
    <name type="scientific">Brachypodium distachyon</name>
    <name type="common">Purple false brome</name>
    <name type="synonym">Trachynia distachya</name>
    <dbReference type="NCBI Taxonomy" id="15368"/>
    <lineage>
        <taxon>Eukaryota</taxon>
        <taxon>Viridiplantae</taxon>
        <taxon>Streptophyta</taxon>
        <taxon>Embryophyta</taxon>
        <taxon>Tracheophyta</taxon>
        <taxon>Spermatophyta</taxon>
        <taxon>Magnoliopsida</taxon>
        <taxon>Liliopsida</taxon>
        <taxon>Poales</taxon>
        <taxon>Poaceae</taxon>
        <taxon>BOP clade</taxon>
        <taxon>Pooideae</taxon>
        <taxon>Stipodae</taxon>
        <taxon>Brachypodieae</taxon>
        <taxon>Brachypodium</taxon>
    </lineage>
</organism>
<evidence type="ECO:0000313" key="3">
    <source>
        <dbReference type="Proteomes" id="UP000008810"/>
    </source>
</evidence>
<protein>
    <submittedName>
        <fullName evidence="1 2">Uncharacterized protein</fullName>
    </submittedName>
</protein>
<keyword evidence="3" id="KW-1185">Reference proteome</keyword>
<dbReference type="EnsemblPlants" id="KQK09141">
    <property type="protein sequence ID" value="KQK09141"/>
    <property type="gene ID" value="BRADI_2g46266v3"/>
</dbReference>
<dbReference type="AlphaFoldDB" id="A0A0Q3GFE1"/>
<reference evidence="1 2" key="1">
    <citation type="journal article" date="2010" name="Nature">
        <title>Genome sequencing and analysis of the model grass Brachypodium distachyon.</title>
        <authorList>
            <consortium name="International Brachypodium Initiative"/>
        </authorList>
    </citation>
    <scope>NUCLEOTIDE SEQUENCE [LARGE SCALE GENOMIC DNA]</scope>
    <source>
        <strain evidence="1 2">Bd21</strain>
    </source>
</reference>
<evidence type="ECO:0000313" key="2">
    <source>
        <dbReference type="EnsemblPlants" id="KQK09141"/>
    </source>
</evidence>
<reference evidence="2" key="3">
    <citation type="submission" date="2018-08" db="UniProtKB">
        <authorList>
            <consortium name="EnsemblPlants"/>
        </authorList>
    </citation>
    <scope>IDENTIFICATION</scope>
    <source>
        <strain evidence="2">cv. Bd21</strain>
    </source>
</reference>
<proteinExistence type="predicted"/>
<name>A0A0Q3GFE1_BRADI</name>
<dbReference type="EMBL" id="CM000881">
    <property type="protein sequence ID" value="KQK09141.1"/>
    <property type="molecule type" value="Genomic_DNA"/>
</dbReference>
<sequence length="105" mass="12034">MQPRCIEPELNTTNFLSFHYVYACRVSSPSLGPCQVCGKLSGPCKIKGKDKRFFCINSIKLFVDHVFNKFSSNTVTLQTCELYLYVVKVEVRGHYYCVIYMDQSG</sequence>
<dbReference type="Gramene" id="KQK09141">
    <property type="protein sequence ID" value="KQK09141"/>
    <property type="gene ID" value="BRADI_2g46266v3"/>
</dbReference>
<evidence type="ECO:0000313" key="1">
    <source>
        <dbReference type="EMBL" id="KQK09141.1"/>
    </source>
</evidence>
<dbReference type="InParanoid" id="A0A0Q3GFE1"/>
<reference evidence="1" key="2">
    <citation type="submission" date="2017-06" db="EMBL/GenBank/DDBJ databases">
        <title>WGS assembly of Brachypodium distachyon.</title>
        <authorList>
            <consortium name="The International Brachypodium Initiative"/>
            <person name="Lucas S."/>
            <person name="Harmon-Smith M."/>
            <person name="Lail K."/>
            <person name="Tice H."/>
            <person name="Grimwood J."/>
            <person name="Bruce D."/>
            <person name="Barry K."/>
            <person name="Shu S."/>
            <person name="Lindquist E."/>
            <person name="Wang M."/>
            <person name="Pitluck S."/>
            <person name="Vogel J.P."/>
            <person name="Garvin D.F."/>
            <person name="Mockler T.C."/>
            <person name="Schmutz J."/>
            <person name="Rokhsar D."/>
            <person name="Bevan M.W."/>
        </authorList>
    </citation>
    <scope>NUCLEOTIDE SEQUENCE</scope>
    <source>
        <strain evidence="1">Bd21</strain>
    </source>
</reference>
<accession>A0A0Q3GFE1</accession>
<dbReference type="Proteomes" id="UP000008810">
    <property type="component" value="Chromosome 2"/>
</dbReference>
<gene>
    <name evidence="1" type="ORF">BRADI_2g46266v3</name>
</gene>